<sequence>VDLTGPEKQFMLPTCFNASGFFEKYPPAVADVENSTILNMGAESRGNQLVRDTAAVIRLLETALVLNDEKDCSAAELEKLKARNEKLVA</sequence>
<keyword evidence="2" id="KW-1185">Reference proteome</keyword>
<protein>
    <submittedName>
        <fullName evidence="1">Uncharacterized protein</fullName>
    </submittedName>
</protein>
<name>A0A392TDU3_9FABA</name>
<feature type="non-terminal residue" evidence="1">
    <location>
        <position position="89"/>
    </location>
</feature>
<dbReference type="Proteomes" id="UP000265520">
    <property type="component" value="Unassembled WGS sequence"/>
</dbReference>
<feature type="non-terminal residue" evidence="1">
    <location>
        <position position="1"/>
    </location>
</feature>
<proteinExistence type="predicted"/>
<dbReference type="EMBL" id="LXQA010560748">
    <property type="protein sequence ID" value="MCI59289.1"/>
    <property type="molecule type" value="Genomic_DNA"/>
</dbReference>
<evidence type="ECO:0000313" key="1">
    <source>
        <dbReference type="EMBL" id="MCI59289.1"/>
    </source>
</evidence>
<comment type="caution">
    <text evidence="1">The sequence shown here is derived from an EMBL/GenBank/DDBJ whole genome shotgun (WGS) entry which is preliminary data.</text>
</comment>
<dbReference type="AlphaFoldDB" id="A0A392TDU3"/>
<organism evidence="1 2">
    <name type="scientific">Trifolium medium</name>
    <dbReference type="NCBI Taxonomy" id="97028"/>
    <lineage>
        <taxon>Eukaryota</taxon>
        <taxon>Viridiplantae</taxon>
        <taxon>Streptophyta</taxon>
        <taxon>Embryophyta</taxon>
        <taxon>Tracheophyta</taxon>
        <taxon>Spermatophyta</taxon>
        <taxon>Magnoliopsida</taxon>
        <taxon>eudicotyledons</taxon>
        <taxon>Gunneridae</taxon>
        <taxon>Pentapetalae</taxon>
        <taxon>rosids</taxon>
        <taxon>fabids</taxon>
        <taxon>Fabales</taxon>
        <taxon>Fabaceae</taxon>
        <taxon>Papilionoideae</taxon>
        <taxon>50 kb inversion clade</taxon>
        <taxon>NPAAA clade</taxon>
        <taxon>Hologalegina</taxon>
        <taxon>IRL clade</taxon>
        <taxon>Trifolieae</taxon>
        <taxon>Trifolium</taxon>
    </lineage>
</organism>
<accession>A0A392TDU3</accession>
<reference evidence="1 2" key="1">
    <citation type="journal article" date="2018" name="Front. Plant Sci.">
        <title>Red Clover (Trifolium pratense) and Zigzag Clover (T. medium) - A Picture of Genomic Similarities and Differences.</title>
        <authorList>
            <person name="Dluhosova J."/>
            <person name="Istvanek J."/>
            <person name="Nedelnik J."/>
            <person name="Repkova J."/>
        </authorList>
    </citation>
    <scope>NUCLEOTIDE SEQUENCE [LARGE SCALE GENOMIC DNA]</scope>
    <source>
        <strain evidence="2">cv. 10/8</strain>
        <tissue evidence="1">Leaf</tissue>
    </source>
</reference>
<evidence type="ECO:0000313" key="2">
    <source>
        <dbReference type="Proteomes" id="UP000265520"/>
    </source>
</evidence>